<keyword evidence="6" id="KW-0539">Nucleus</keyword>
<dbReference type="GO" id="GO:0005829">
    <property type="term" value="C:cytosol"/>
    <property type="evidence" value="ECO:0007669"/>
    <property type="project" value="TreeGrafter"/>
</dbReference>
<comment type="catalytic activity">
    <reaction evidence="4">
        <text>a 5'-end triphospho-ribonucleoside in mRNA + H2O = a 5'-end phospho-ribonucleoside in mRNA + diphosphate + H(+)</text>
        <dbReference type="Rhea" id="RHEA:78683"/>
        <dbReference type="Rhea" id="RHEA-COMP:15692"/>
        <dbReference type="Rhea" id="RHEA-COMP:17164"/>
        <dbReference type="ChEBI" id="CHEBI:15377"/>
        <dbReference type="ChEBI" id="CHEBI:15378"/>
        <dbReference type="ChEBI" id="CHEBI:33019"/>
        <dbReference type="ChEBI" id="CHEBI:138282"/>
        <dbReference type="ChEBI" id="CHEBI:167618"/>
    </reaction>
    <physiologicalReaction direction="left-to-right" evidence="4">
        <dbReference type="Rhea" id="RHEA:78684"/>
    </physiologicalReaction>
</comment>
<evidence type="ECO:0000313" key="10">
    <source>
        <dbReference type="Proteomes" id="UP000298030"/>
    </source>
</evidence>
<evidence type="ECO:0000256" key="5">
    <source>
        <dbReference type="ARBA" id="ARBA00048124"/>
    </source>
</evidence>
<reference evidence="9 10" key="1">
    <citation type="journal article" date="2019" name="Nat. Ecol. Evol.">
        <title>Megaphylogeny resolves global patterns of mushroom evolution.</title>
        <authorList>
            <person name="Varga T."/>
            <person name="Krizsan K."/>
            <person name="Foldi C."/>
            <person name="Dima B."/>
            <person name="Sanchez-Garcia M."/>
            <person name="Sanchez-Ramirez S."/>
            <person name="Szollosi G.J."/>
            <person name="Szarkandi J.G."/>
            <person name="Papp V."/>
            <person name="Albert L."/>
            <person name="Andreopoulos W."/>
            <person name="Angelini C."/>
            <person name="Antonin V."/>
            <person name="Barry K.W."/>
            <person name="Bougher N.L."/>
            <person name="Buchanan P."/>
            <person name="Buyck B."/>
            <person name="Bense V."/>
            <person name="Catcheside P."/>
            <person name="Chovatia M."/>
            <person name="Cooper J."/>
            <person name="Damon W."/>
            <person name="Desjardin D."/>
            <person name="Finy P."/>
            <person name="Geml J."/>
            <person name="Haridas S."/>
            <person name="Hughes K."/>
            <person name="Justo A."/>
            <person name="Karasinski D."/>
            <person name="Kautmanova I."/>
            <person name="Kiss B."/>
            <person name="Kocsube S."/>
            <person name="Kotiranta H."/>
            <person name="LaButti K.M."/>
            <person name="Lechner B.E."/>
            <person name="Liimatainen K."/>
            <person name="Lipzen A."/>
            <person name="Lukacs Z."/>
            <person name="Mihaltcheva S."/>
            <person name="Morgado L.N."/>
            <person name="Niskanen T."/>
            <person name="Noordeloos M.E."/>
            <person name="Ohm R.A."/>
            <person name="Ortiz-Santana B."/>
            <person name="Ovrebo C."/>
            <person name="Racz N."/>
            <person name="Riley R."/>
            <person name="Savchenko A."/>
            <person name="Shiryaev A."/>
            <person name="Soop K."/>
            <person name="Spirin V."/>
            <person name="Szebenyi C."/>
            <person name="Tomsovsky M."/>
            <person name="Tulloss R.E."/>
            <person name="Uehling J."/>
            <person name="Grigoriev I.V."/>
            <person name="Vagvolgyi C."/>
            <person name="Papp T."/>
            <person name="Martin F.M."/>
            <person name="Miettinen O."/>
            <person name="Hibbett D.S."/>
            <person name="Nagy L.G."/>
        </authorList>
    </citation>
    <scope>NUCLEOTIDE SEQUENCE [LARGE SCALE GENOMIC DNA]</scope>
    <source>
        <strain evidence="9 10">FP101781</strain>
    </source>
</reference>
<accession>A0A4Y7STL3</accession>
<dbReference type="EC" id="3.6.1.-" evidence="6"/>
<comment type="caution">
    <text evidence="9">The sequence shown here is derived from an EMBL/GenBank/DDBJ whole genome shotgun (WGS) entry which is preliminary data.</text>
</comment>
<evidence type="ECO:0000256" key="6">
    <source>
        <dbReference type="RuleBase" id="RU367113"/>
    </source>
</evidence>
<dbReference type="GO" id="GO:0005634">
    <property type="term" value="C:nucleus"/>
    <property type="evidence" value="ECO:0007669"/>
    <property type="project" value="UniProtKB-SubCell"/>
</dbReference>
<dbReference type="GO" id="GO:0046872">
    <property type="term" value="F:metal ion binding"/>
    <property type="evidence" value="ECO:0007669"/>
    <property type="project" value="UniProtKB-KW"/>
</dbReference>
<dbReference type="GO" id="GO:0003723">
    <property type="term" value="F:RNA binding"/>
    <property type="evidence" value="ECO:0007669"/>
    <property type="project" value="UniProtKB-KW"/>
</dbReference>
<keyword evidence="6" id="KW-0479">Metal-binding</keyword>
<organism evidence="9 10">
    <name type="scientific">Coprinellus micaceus</name>
    <name type="common">Glistening ink-cap mushroom</name>
    <name type="synonym">Coprinus micaceus</name>
    <dbReference type="NCBI Taxonomy" id="71717"/>
    <lineage>
        <taxon>Eukaryota</taxon>
        <taxon>Fungi</taxon>
        <taxon>Dikarya</taxon>
        <taxon>Basidiomycota</taxon>
        <taxon>Agaricomycotina</taxon>
        <taxon>Agaricomycetes</taxon>
        <taxon>Agaricomycetidae</taxon>
        <taxon>Agaricales</taxon>
        <taxon>Agaricineae</taxon>
        <taxon>Psathyrellaceae</taxon>
        <taxon>Coprinellus</taxon>
    </lineage>
</organism>
<dbReference type="InterPro" id="IPR013961">
    <property type="entry name" value="RAI1"/>
</dbReference>
<evidence type="ECO:0000313" key="9">
    <source>
        <dbReference type="EMBL" id="TEB25142.1"/>
    </source>
</evidence>
<dbReference type="PANTHER" id="PTHR12395:SF9">
    <property type="entry name" value="DECAPPING AND EXORIBONUCLEASE PROTEIN"/>
    <property type="match status" value="1"/>
</dbReference>
<feature type="compositionally biased region" description="Polar residues" evidence="7">
    <location>
        <begin position="35"/>
        <end position="51"/>
    </location>
</feature>
<dbReference type="EMBL" id="QPFP01000059">
    <property type="protein sequence ID" value="TEB25142.1"/>
    <property type="molecule type" value="Genomic_DNA"/>
</dbReference>
<dbReference type="GO" id="GO:0000166">
    <property type="term" value="F:nucleotide binding"/>
    <property type="evidence" value="ECO:0007669"/>
    <property type="project" value="UniProtKB-KW"/>
</dbReference>
<dbReference type="GO" id="GO:0004518">
    <property type="term" value="F:nuclease activity"/>
    <property type="evidence" value="ECO:0007669"/>
    <property type="project" value="UniProtKB-KW"/>
</dbReference>
<feature type="domain" description="RAI1-like" evidence="8">
    <location>
        <begin position="64"/>
        <end position="233"/>
    </location>
</feature>
<keyword evidence="6" id="KW-0378">Hydrolase</keyword>
<dbReference type="PANTHER" id="PTHR12395">
    <property type="entry name" value="DOM-3 RELATED"/>
    <property type="match status" value="1"/>
</dbReference>
<dbReference type="Pfam" id="PF08652">
    <property type="entry name" value="RAI1"/>
    <property type="match status" value="2"/>
</dbReference>
<comment type="cofactor">
    <cofactor evidence="1 6">
        <name>a divalent metal cation</name>
        <dbReference type="ChEBI" id="CHEBI:60240"/>
    </cofactor>
</comment>
<name>A0A4Y7STL3_COPMI</name>
<comment type="function">
    <text evidence="6">Decapping enzyme for NAD-capped RNAs: specifically hydrolyzes the nicotinamide adenine dinucleotide (NAD) cap from a subset of RNAs by removing the entire NAD moiety from the 5'-end of an NAD-capped RNA.</text>
</comment>
<feature type="region of interest" description="Disordered" evidence="7">
    <location>
        <begin position="343"/>
        <end position="380"/>
    </location>
</feature>
<dbReference type="GO" id="GO:0000956">
    <property type="term" value="P:nuclear-transcribed mRNA catabolic process"/>
    <property type="evidence" value="ECO:0007669"/>
    <property type="project" value="TreeGrafter"/>
</dbReference>
<sequence length="380" mass="42131">MSPLKRNLSDLDTGDASQFGRPTGRPSQRPRLGSDATTSDPASFTISYPDVKQTNAPVRQIPFQKPTQLMSYSHDANHTQRFDNSAMRYYIDPPMGARLDCGYDRWIRKPDERGRLDGLLRAFIDMKAKGGMLPDSGVVSWRGIMTKILTAPYEERDGWELNIMFVNGVLNNMAPRQRLQTYYGYAFESYCTSNSSTRRPGWGGDVNTNEQWCSVVKTKLGDTRVFIGGEVDCDIVVGFRTPAGIVTTIQSLKTMEIPRQVRGKPGAWNPLICLDFADAFFRRIKETVISGDKSNVWRASFSPGAGASVRLLQQEGVDEVVNGEDRVGLLPRWYWDELVAGVTSPDSQHGSDVSAPDTSKPTASRIPGPAPPATRAGWQI</sequence>
<evidence type="ECO:0000259" key="8">
    <source>
        <dbReference type="Pfam" id="PF08652"/>
    </source>
</evidence>
<feature type="domain" description="RAI1-like" evidence="8">
    <location>
        <begin position="235"/>
        <end position="335"/>
    </location>
</feature>
<keyword evidence="10" id="KW-1185">Reference proteome</keyword>
<keyword evidence="6" id="KW-0547">Nucleotide-binding</keyword>
<keyword evidence="6" id="KW-0694">RNA-binding</keyword>
<dbReference type="OrthoDB" id="5853397at2759"/>
<evidence type="ECO:0000256" key="1">
    <source>
        <dbReference type="ARBA" id="ARBA00001968"/>
    </source>
</evidence>
<dbReference type="GO" id="GO:0034353">
    <property type="term" value="F:mRNA 5'-diphosphatase activity"/>
    <property type="evidence" value="ECO:0007669"/>
    <property type="project" value="TreeGrafter"/>
</dbReference>
<dbReference type="InterPro" id="IPR039039">
    <property type="entry name" value="RAI1-like_fam"/>
</dbReference>
<gene>
    <name evidence="9" type="ORF">FA13DRAFT_1756643</name>
</gene>
<feature type="region of interest" description="Disordered" evidence="7">
    <location>
        <begin position="1"/>
        <end position="51"/>
    </location>
</feature>
<evidence type="ECO:0000256" key="2">
    <source>
        <dbReference type="ARBA" id="ARBA00006562"/>
    </source>
</evidence>
<proteinExistence type="inferred from homology"/>
<evidence type="ECO:0000256" key="7">
    <source>
        <dbReference type="SAM" id="MobiDB-lite"/>
    </source>
</evidence>
<feature type="compositionally biased region" description="Polar residues" evidence="7">
    <location>
        <begin position="344"/>
        <end position="362"/>
    </location>
</feature>
<dbReference type="Proteomes" id="UP000298030">
    <property type="component" value="Unassembled WGS sequence"/>
</dbReference>
<comment type="catalytic activity">
    <reaction evidence="3">
        <text>a 5'-end (N(7)-methyl 5'-triphosphoguanosine)-ribonucleoside-ribonucleotide in mRNA + H2O = a (N(7)-methyl 5'-triphosphoguanosine)-nucleoside + a 5'-end phospho-ribonucleoside in mRNA + H(+)</text>
        <dbReference type="Rhea" id="RHEA:66928"/>
        <dbReference type="Rhea" id="RHEA-COMP:15692"/>
        <dbReference type="Rhea" id="RHEA-COMP:17313"/>
        <dbReference type="ChEBI" id="CHEBI:15377"/>
        <dbReference type="ChEBI" id="CHEBI:15378"/>
        <dbReference type="ChEBI" id="CHEBI:138282"/>
        <dbReference type="ChEBI" id="CHEBI:172876"/>
        <dbReference type="ChEBI" id="CHEBI:172877"/>
    </reaction>
    <physiologicalReaction direction="left-to-right" evidence="3">
        <dbReference type="Rhea" id="RHEA:66929"/>
    </physiologicalReaction>
</comment>
<evidence type="ECO:0000256" key="4">
    <source>
        <dbReference type="ARBA" id="ARBA00044692"/>
    </source>
</evidence>
<keyword evidence="6" id="KW-0540">Nuclease</keyword>
<dbReference type="GO" id="GO:0110155">
    <property type="term" value="P:NAD-cap decapping"/>
    <property type="evidence" value="ECO:0007669"/>
    <property type="project" value="TreeGrafter"/>
</dbReference>
<comment type="subcellular location">
    <subcellularLocation>
        <location evidence="6">Nucleus</location>
    </subcellularLocation>
</comment>
<dbReference type="STRING" id="71717.A0A4Y7STL3"/>
<evidence type="ECO:0000256" key="3">
    <source>
        <dbReference type="ARBA" id="ARBA00044676"/>
    </source>
</evidence>
<comment type="catalytic activity">
    <reaction evidence="5">
        <text>a 5'-end NAD(+)-phospho-ribonucleoside in mRNA + H2O = a 5'-end phospho-ribonucleoside in mRNA + NAD(+) + H(+)</text>
        <dbReference type="Rhea" id="RHEA:60880"/>
        <dbReference type="Rhea" id="RHEA-COMP:15692"/>
        <dbReference type="Rhea" id="RHEA-COMP:15698"/>
        <dbReference type="ChEBI" id="CHEBI:15377"/>
        <dbReference type="ChEBI" id="CHEBI:15378"/>
        <dbReference type="ChEBI" id="CHEBI:57540"/>
        <dbReference type="ChEBI" id="CHEBI:138282"/>
        <dbReference type="ChEBI" id="CHEBI:144029"/>
    </reaction>
    <physiologicalReaction direction="left-to-right" evidence="5">
        <dbReference type="Rhea" id="RHEA:60881"/>
    </physiologicalReaction>
</comment>
<dbReference type="AlphaFoldDB" id="A0A4Y7STL3"/>
<comment type="similarity">
    <text evidence="2 6">Belongs to the DXO/Dom3Z family.</text>
</comment>
<protein>
    <recommendedName>
        <fullName evidence="6">Decapping nuclease</fullName>
        <ecNumber evidence="6">3.6.1.-</ecNumber>
    </recommendedName>
</protein>